<evidence type="ECO:0000259" key="1">
    <source>
        <dbReference type="Pfam" id="PF03756"/>
    </source>
</evidence>
<gene>
    <name evidence="2" type="ORF">Sviol_80450</name>
</gene>
<dbReference type="SUPFAM" id="SSF54637">
    <property type="entry name" value="Thioesterase/thiol ester dehydrase-isomerase"/>
    <property type="match status" value="1"/>
</dbReference>
<reference evidence="2" key="1">
    <citation type="submission" date="2024-05" db="EMBL/GenBank/DDBJ databases">
        <title>Whole genome shotgun sequence of Streptomyces violascens NBRC 12920.</title>
        <authorList>
            <person name="Komaki H."/>
            <person name="Tamura T."/>
        </authorList>
    </citation>
    <scope>NUCLEOTIDE SEQUENCE</scope>
    <source>
        <strain evidence="2">NBRC 12920</strain>
    </source>
</reference>
<sequence>MRDPVVYARLRGIYSDVGWANARALPVRAPVPAYQVGRRRDEDVVLSPSSESSWQLRIDTSHRILFDHPVDHVPGMLLLEAARQAAQASVHRVTDAVTVTGMQTRFLRYTELDAPCWIKARPLSSGAAGARRVLVSAWQRDEEVFTAQVDLTAV</sequence>
<accession>A0ABQ3R2A7</accession>
<dbReference type="EMBL" id="BNDY01000021">
    <property type="protein sequence ID" value="GHI43637.1"/>
    <property type="molecule type" value="Genomic_DNA"/>
</dbReference>
<organism evidence="2 3">
    <name type="scientific">Streptomyces violascens</name>
    <dbReference type="NCBI Taxonomy" id="67381"/>
    <lineage>
        <taxon>Bacteria</taxon>
        <taxon>Bacillati</taxon>
        <taxon>Actinomycetota</taxon>
        <taxon>Actinomycetes</taxon>
        <taxon>Kitasatosporales</taxon>
        <taxon>Streptomycetaceae</taxon>
        <taxon>Streptomyces</taxon>
    </lineage>
</organism>
<dbReference type="Pfam" id="PF03756">
    <property type="entry name" value="AfsA"/>
    <property type="match status" value="1"/>
</dbReference>
<keyword evidence="3" id="KW-1185">Reference proteome</keyword>
<dbReference type="InterPro" id="IPR029069">
    <property type="entry name" value="HotDog_dom_sf"/>
</dbReference>
<protein>
    <recommendedName>
        <fullName evidence="1">A-factor biosynthesis hotdog domain-containing protein</fullName>
    </recommendedName>
</protein>
<proteinExistence type="predicted"/>
<dbReference type="InterPro" id="IPR005509">
    <property type="entry name" value="AfsA_hotdog_dom"/>
</dbReference>
<evidence type="ECO:0000313" key="2">
    <source>
        <dbReference type="EMBL" id="GHI43637.1"/>
    </source>
</evidence>
<comment type="caution">
    <text evidence="2">The sequence shown here is derived from an EMBL/GenBank/DDBJ whole genome shotgun (WGS) entry which is preliminary data.</text>
</comment>
<evidence type="ECO:0000313" key="3">
    <source>
        <dbReference type="Proteomes" id="UP001050808"/>
    </source>
</evidence>
<feature type="domain" description="A-factor biosynthesis hotdog" evidence="1">
    <location>
        <begin position="36"/>
        <end position="147"/>
    </location>
</feature>
<name>A0ABQ3R2A7_9ACTN</name>
<dbReference type="Proteomes" id="UP001050808">
    <property type="component" value="Unassembled WGS sequence"/>
</dbReference>